<dbReference type="Pfam" id="PF01894">
    <property type="entry name" value="YjbQ"/>
    <property type="match status" value="1"/>
</dbReference>
<name>A0A4R6SRY2_9SPHI</name>
<dbReference type="InterPro" id="IPR035917">
    <property type="entry name" value="YjbQ-like_sf"/>
</dbReference>
<comment type="similarity">
    <text evidence="1">Belongs to the UPF0047 family.</text>
</comment>
<proteinExistence type="inferred from homology"/>
<dbReference type="PIRSF" id="PIRSF004681">
    <property type="entry name" value="UCP004681"/>
    <property type="match status" value="1"/>
</dbReference>
<comment type="caution">
    <text evidence="2">The sequence shown here is derived from an EMBL/GenBank/DDBJ whole genome shotgun (WGS) entry which is preliminary data.</text>
</comment>
<evidence type="ECO:0000256" key="1">
    <source>
        <dbReference type="ARBA" id="ARBA00005534"/>
    </source>
</evidence>
<dbReference type="PANTHER" id="PTHR30615:SF8">
    <property type="entry name" value="UPF0047 PROTEIN C4A8.02C"/>
    <property type="match status" value="1"/>
</dbReference>
<dbReference type="AlphaFoldDB" id="A0A4R6SRY2"/>
<dbReference type="NCBIfam" id="TIGR00149">
    <property type="entry name" value="TIGR00149_YjbQ"/>
    <property type="match status" value="1"/>
</dbReference>
<gene>
    <name evidence="2" type="ORF">ATK78_4545</name>
</gene>
<sequence length="144" mass="16387">MKIYQKVLTLKERKRGFHLITDEVIAAFPEISVLKTGICQVFMLHTSASLTINENADFTVRKDFEMYFNKAVPENDPAYQHDYEGSDDMPAHLKASIMGTSVMIPIRNGKLALGTWQGIYFCEHRNYGGNRNLMITAWGEAHQS</sequence>
<dbReference type="EMBL" id="SNYC01000009">
    <property type="protein sequence ID" value="TDQ06475.1"/>
    <property type="molecule type" value="Genomic_DNA"/>
</dbReference>
<dbReference type="OrthoDB" id="9801725at2"/>
<reference evidence="2 3" key="1">
    <citation type="submission" date="2019-03" db="EMBL/GenBank/DDBJ databases">
        <title>Genomic Encyclopedia of Archaeal and Bacterial Type Strains, Phase II (KMG-II): from individual species to whole genera.</title>
        <authorList>
            <person name="Goeker M."/>
        </authorList>
    </citation>
    <scope>NUCLEOTIDE SEQUENCE [LARGE SCALE GENOMIC DNA]</scope>
    <source>
        <strain evidence="2 3">DSM 19035</strain>
    </source>
</reference>
<keyword evidence="3" id="KW-1185">Reference proteome</keyword>
<dbReference type="SUPFAM" id="SSF111038">
    <property type="entry name" value="YjbQ-like"/>
    <property type="match status" value="1"/>
</dbReference>
<dbReference type="Proteomes" id="UP000295620">
    <property type="component" value="Unassembled WGS sequence"/>
</dbReference>
<dbReference type="InterPro" id="IPR001602">
    <property type="entry name" value="UPF0047_YjbQ-like"/>
</dbReference>
<dbReference type="RefSeq" id="WP_133578330.1">
    <property type="nucleotide sequence ID" value="NZ_SNYC01000009.1"/>
</dbReference>
<accession>A0A4R6SRY2</accession>
<protein>
    <submittedName>
        <fullName evidence="2">Secondary thiamine-phosphate synthase enzyme</fullName>
    </submittedName>
</protein>
<dbReference type="Gene3D" id="2.60.120.460">
    <property type="entry name" value="YjbQ-like"/>
    <property type="match status" value="1"/>
</dbReference>
<evidence type="ECO:0000313" key="3">
    <source>
        <dbReference type="Proteomes" id="UP000295620"/>
    </source>
</evidence>
<dbReference type="PROSITE" id="PS01314">
    <property type="entry name" value="UPF0047"/>
    <property type="match status" value="1"/>
</dbReference>
<evidence type="ECO:0000313" key="2">
    <source>
        <dbReference type="EMBL" id="TDQ06475.1"/>
    </source>
</evidence>
<organism evidence="2 3">
    <name type="scientific">Pedobacter metabolipauper</name>
    <dbReference type="NCBI Taxonomy" id="425513"/>
    <lineage>
        <taxon>Bacteria</taxon>
        <taxon>Pseudomonadati</taxon>
        <taxon>Bacteroidota</taxon>
        <taxon>Sphingobacteriia</taxon>
        <taxon>Sphingobacteriales</taxon>
        <taxon>Sphingobacteriaceae</taxon>
        <taxon>Pedobacter</taxon>
    </lineage>
</organism>
<dbReference type="PANTHER" id="PTHR30615">
    <property type="entry name" value="UNCHARACTERIZED PROTEIN YJBQ-RELATED"/>
    <property type="match status" value="1"/>
</dbReference>